<dbReference type="GO" id="GO:0005829">
    <property type="term" value="C:cytosol"/>
    <property type="evidence" value="ECO:0007669"/>
    <property type="project" value="TreeGrafter"/>
</dbReference>
<organism evidence="10 11">
    <name type="scientific">Candidatus Daviesbacteria bacterium RIFCSPHIGHO2_02_FULL_43_12</name>
    <dbReference type="NCBI Taxonomy" id="1797776"/>
    <lineage>
        <taxon>Bacteria</taxon>
        <taxon>Candidatus Daviesiibacteriota</taxon>
    </lineage>
</organism>
<dbReference type="GO" id="GO:0008295">
    <property type="term" value="P:spermidine biosynthetic process"/>
    <property type="evidence" value="ECO:0007669"/>
    <property type="project" value="UniProtKB-KW"/>
</dbReference>
<dbReference type="AlphaFoldDB" id="A0A1F5KHL9"/>
<evidence type="ECO:0000256" key="3">
    <source>
        <dbReference type="ARBA" id="ARBA00022813"/>
    </source>
</evidence>
<keyword evidence="9" id="KW-0670">Pyruvate</keyword>
<keyword evidence="7" id="KW-0456">Lyase</keyword>
<dbReference type="Pfam" id="PF02675">
    <property type="entry name" value="AdoMet_dc"/>
    <property type="match status" value="1"/>
</dbReference>
<proteinExistence type="predicted"/>
<comment type="caution">
    <text evidence="10">The sequence shown here is derived from an EMBL/GenBank/DDBJ whole genome shotgun (WGS) entry which is preliminary data.</text>
</comment>
<keyword evidence="8" id="KW-0704">Schiff base</keyword>
<keyword evidence="2" id="KW-0210">Decarboxylase</keyword>
<evidence type="ECO:0000256" key="8">
    <source>
        <dbReference type="ARBA" id="ARBA00023270"/>
    </source>
</evidence>
<evidence type="ECO:0000256" key="7">
    <source>
        <dbReference type="ARBA" id="ARBA00023239"/>
    </source>
</evidence>
<dbReference type="Proteomes" id="UP000177328">
    <property type="component" value="Unassembled WGS sequence"/>
</dbReference>
<dbReference type="PANTHER" id="PTHR33866:SF2">
    <property type="entry name" value="S-ADENOSYLMETHIONINE DECARBOXYLASE PROENZYME"/>
    <property type="match status" value="1"/>
</dbReference>
<gene>
    <name evidence="10" type="ORF">A3D25_05405</name>
</gene>
<dbReference type="EMBL" id="MFDD01000010">
    <property type="protein sequence ID" value="OGE40433.1"/>
    <property type="molecule type" value="Genomic_DNA"/>
</dbReference>
<dbReference type="InterPro" id="IPR016067">
    <property type="entry name" value="S-AdoMet_deCO2ase_core"/>
</dbReference>
<reference evidence="10 11" key="1">
    <citation type="journal article" date="2016" name="Nat. Commun.">
        <title>Thousands of microbial genomes shed light on interconnected biogeochemical processes in an aquifer system.</title>
        <authorList>
            <person name="Anantharaman K."/>
            <person name="Brown C.T."/>
            <person name="Hug L.A."/>
            <person name="Sharon I."/>
            <person name="Castelle C.J."/>
            <person name="Probst A.J."/>
            <person name="Thomas B.C."/>
            <person name="Singh A."/>
            <person name="Wilkins M.J."/>
            <person name="Karaoz U."/>
            <person name="Brodie E.L."/>
            <person name="Williams K.H."/>
            <person name="Hubbard S.S."/>
            <person name="Banfield J.F."/>
        </authorList>
    </citation>
    <scope>NUCLEOTIDE SEQUENCE [LARGE SCALE GENOMIC DNA]</scope>
</reference>
<protein>
    <recommendedName>
        <fullName evidence="12">S-adenosylmethionine decarboxylase proenzyme</fullName>
    </recommendedName>
</protein>
<evidence type="ECO:0000256" key="6">
    <source>
        <dbReference type="ARBA" id="ARBA00023145"/>
    </source>
</evidence>
<dbReference type="SUPFAM" id="SSF56276">
    <property type="entry name" value="S-adenosylmethionine decarboxylase"/>
    <property type="match status" value="1"/>
</dbReference>
<evidence type="ECO:0000256" key="1">
    <source>
        <dbReference type="ARBA" id="ARBA00001928"/>
    </source>
</evidence>
<keyword evidence="3" id="KW-0068">Autocatalytic cleavage</keyword>
<evidence type="ECO:0000256" key="4">
    <source>
        <dbReference type="ARBA" id="ARBA00023066"/>
    </source>
</evidence>
<evidence type="ECO:0000256" key="5">
    <source>
        <dbReference type="ARBA" id="ARBA00023115"/>
    </source>
</evidence>
<dbReference type="Gene3D" id="3.60.90.10">
    <property type="entry name" value="S-adenosylmethionine decarboxylase"/>
    <property type="match status" value="1"/>
</dbReference>
<evidence type="ECO:0000313" key="11">
    <source>
        <dbReference type="Proteomes" id="UP000177328"/>
    </source>
</evidence>
<dbReference type="PANTHER" id="PTHR33866">
    <property type="entry name" value="S-ADENOSYLMETHIONINE DECARBOXYLASE PROENZYME"/>
    <property type="match status" value="1"/>
</dbReference>
<evidence type="ECO:0000256" key="2">
    <source>
        <dbReference type="ARBA" id="ARBA00022793"/>
    </source>
</evidence>
<keyword evidence="6" id="KW-0865">Zymogen</keyword>
<dbReference type="InterPro" id="IPR003826">
    <property type="entry name" value="AdoMetDC_fam_prok"/>
</dbReference>
<keyword evidence="4" id="KW-0745">Spermidine biosynthesis</keyword>
<name>A0A1F5KHL9_9BACT</name>
<sequence length="117" mass="12968">MAAGRFHLIIDIRSIKKEILTDEQRLSNFLVSLPPIIDMSILAGPVIAQGIPENPGLSGFVIIDYSHISVHTFTEHGQAQIDIFSCKDFDQEKAIAATLDYCQVTRDKAVTQVVGWK</sequence>
<comment type="cofactor">
    <cofactor evidence="1">
        <name>pyruvate</name>
        <dbReference type="ChEBI" id="CHEBI:15361"/>
    </cofactor>
</comment>
<dbReference type="GO" id="GO:0004014">
    <property type="term" value="F:adenosylmethionine decarboxylase activity"/>
    <property type="evidence" value="ECO:0007669"/>
    <property type="project" value="InterPro"/>
</dbReference>
<evidence type="ECO:0000313" key="10">
    <source>
        <dbReference type="EMBL" id="OGE40433.1"/>
    </source>
</evidence>
<evidence type="ECO:0008006" key="12">
    <source>
        <dbReference type="Google" id="ProtNLM"/>
    </source>
</evidence>
<accession>A0A1F5KHL9</accession>
<evidence type="ECO:0000256" key="9">
    <source>
        <dbReference type="ARBA" id="ARBA00023317"/>
    </source>
</evidence>
<keyword evidence="5" id="KW-0620">Polyamine biosynthesis</keyword>